<dbReference type="PANTHER" id="PTHR11566">
    <property type="entry name" value="DYNAMIN"/>
    <property type="match status" value="1"/>
</dbReference>
<organism evidence="2 3">
    <name type="scientific">Araneus ventricosus</name>
    <name type="common">Orbweaver spider</name>
    <name type="synonym">Epeira ventricosa</name>
    <dbReference type="NCBI Taxonomy" id="182803"/>
    <lineage>
        <taxon>Eukaryota</taxon>
        <taxon>Metazoa</taxon>
        <taxon>Ecdysozoa</taxon>
        <taxon>Arthropoda</taxon>
        <taxon>Chelicerata</taxon>
        <taxon>Arachnida</taxon>
        <taxon>Araneae</taxon>
        <taxon>Araneomorphae</taxon>
        <taxon>Entelegynae</taxon>
        <taxon>Araneoidea</taxon>
        <taxon>Araneidae</taxon>
        <taxon>Araneus</taxon>
    </lineage>
</organism>
<dbReference type="PROSITE" id="PS51388">
    <property type="entry name" value="GED"/>
    <property type="match status" value="1"/>
</dbReference>
<dbReference type="GO" id="GO:0003924">
    <property type="term" value="F:GTPase activity"/>
    <property type="evidence" value="ECO:0007669"/>
    <property type="project" value="InterPro"/>
</dbReference>
<proteinExistence type="predicted"/>
<dbReference type="OrthoDB" id="6436234at2759"/>
<dbReference type="InterPro" id="IPR020850">
    <property type="entry name" value="GED_dom"/>
</dbReference>
<dbReference type="GO" id="GO:0005874">
    <property type="term" value="C:microtubule"/>
    <property type="evidence" value="ECO:0007669"/>
    <property type="project" value="TreeGrafter"/>
</dbReference>
<evidence type="ECO:0000313" key="3">
    <source>
        <dbReference type="Proteomes" id="UP000499080"/>
    </source>
</evidence>
<dbReference type="EMBL" id="BGPR01002499">
    <property type="protein sequence ID" value="GBM74474.1"/>
    <property type="molecule type" value="Genomic_DNA"/>
</dbReference>
<protein>
    <recommendedName>
        <fullName evidence="1">GED domain-containing protein</fullName>
    </recommendedName>
</protein>
<name>A0A4Y2I9X8_ARAVE</name>
<dbReference type="GO" id="GO:0005525">
    <property type="term" value="F:GTP binding"/>
    <property type="evidence" value="ECO:0007669"/>
    <property type="project" value="InterPro"/>
</dbReference>
<accession>A0A4Y2I9X8</accession>
<dbReference type="GO" id="GO:0005737">
    <property type="term" value="C:cytoplasm"/>
    <property type="evidence" value="ECO:0007669"/>
    <property type="project" value="TreeGrafter"/>
</dbReference>
<reference evidence="2 3" key="1">
    <citation type="journal article" date="2019" name="Sci. Rep.">
        <title>Orb-weaving spider Araneus ventricosus genome elucidates the spidroin gene catalogue.</title>
        <authorList>
            <person name="Kono N."/>
            <person name="Nakamura H."/>
            <person name="Ohtoshi R."/>
            <person name="Moran D.A.P."/>
            <person name="Shinohara A."/>
            <person name="Yoshida Y."/>
            <person name="Fujiwara M."/>
            <person name="Mori M."/>
            <person name="Tomita M."/>
            <person name="Arakawa K."/>
        </authorList>
    </citation>
    <scope>NUCLEOTIDE SEQUENCE [LARGE SCALE GENOMIC DNA]</scope>
</reference>
<dbReference type="Pfam" id="PF01031">
    <property type="entry name" value="Dynamin_M"/>
    <property type="match status" value="1"/>
</dbReference>
<dbReference type="Proteomes" id="UP000499080">
    <property type="component" value="Unassembled WGS sequence"/>
</dbReference>
<dbReference type="InterPro" id="IPR022812">
    <property type="entry name" value="Dynamin"/>
</dbReference>
<dbReference type="InterPro" id="IPR003130">
    <property type="entry name" value="GED"/>
</dbReference>
<keyword evidence="3" id="KW-1185">Reference proteome</keyword>
<evidence type="ECO:0000259" key="1">
    <source>
        <dbReference type="PROSITE" id="PS51388"/>
    </source>
</evidence>
<feature type="domain" description="GED" evidence="1">
    <location>
        <begin position="223"/>
        <end position="309"/>
    </location>
</feature>
<dbReference type="InterPro" id="IPR000375">
    <property type="entry name" value="Dynamin_stalk"/>
</dbReference>
<comment type="caution">
    <text evidence="2">The sequence shown here is derived from an EMBL/GenBank/DDBJ whole genome shotgun (WGS) entry which is preliminary data.</text>
</comment>
<dbReference type="Pfam" id="PF02212">
    <property type="entry name" value="GED"/>
    <property type="match status" value="1"/>
</dbReference>
<sequence>MQRLVNQFIDDINRSLFGNSGNVCLESLKAGAIINYKMHVEIQEILKLPANLTEEELMNIIANVHGTRDILSIPSVTLEAACGSILEKYRESLEGFVDSISSILISAVENSCSIVLDYPALKEDLVHFINEFIDSASEETKDLLEKHLDAEMKYCNIYHCDFSKSKWEGGLACSPVIVWNSDVDGNDNEDYVEAINSHTDDLDSYSELISGKMKRNNNMRTNAKNLLGIVTEYIRLVQKQISDTTLKYINCFLVHQVFDFIKTALMIKLLNSPNKNSILEECEQEFQRRNELLDLCADLEEALLAVQAF</sequence>
<dbReference type="AlphaFoldDB" id="A0A4Y2I9X8"/>
<evidence type="ECO:0000313" key="2">
    <source>
        <dbReference type="EMBL" id="GBM74474.1"/>
    </source>
</evidence>
<dbReference type="GO" id="GO:0008017">
    <property type="term" value="F:microtubule binding"/>
    <property type="evidence" value="ECO:0007669"/>
    <property type="project" value="TreeGrafter"/>
</dbReference>
<gene>
    <name evidence="2" type="ORF">AVEN_69476_1</name>
</gene>
<dbReference type="Gene3D" id="1.20.120.1240">
    <property type="entry name" value="Dynamin, middle domain"/>
    <property type="match status" value="1"/>
</dbReference>
<dbReference type="GO" id="GO:0016020">
    <property type="term" value="C:membrane"/>
    <property type="evidence" value="ECO:0007669"/>
    <property type="project" value="TreeGrafter"/>
</dbReference>